<proteinExistence type="predicted"/>
<sequence>MLLEAQHSAWLTSVFSTRLHVASRPCCSQHTPPVHRRAVTATPGVVPSCSTPNTQLPALGAACSWCSVTTEG</sequence>
<dbReference type="Proteomes" id="UP000269945">
    <property type="component" value="Unassembled WGS sequence"/>
</dbReference>
<reference evidence="1 2" key="1">
    <citation type="submission" date="2018-10" db="EMBL/GenBank/DDBJ databases">
        <authorList>
            <person name="Ekblom R."/>
            <person name="Jareborg N."/>
        </authorList>
    </citation>
    <scope>NUCLEOTIDE SEQUENCE [LARGE SCALE GENOMIC DNA]</scope>
    <source>
        <tissue evidence="1">Muscle</tissue>
    </source>
</reference>
<comment type="caution">
    <text evidence="1">The sequence shown here is derived from an EMBL/GenBank/DDBJ whole genome shotgun (WGS) entry which is preliminary data.</text>
</comment>
<evidence type="ECO:0000313" key="2">
    <source>
        <dbReference type="Proteomes" id="UP000269945"/>
    </source>
</evidence>
<accession>A0A9X9LSY8</accession>
<organism evidence="1 2">
    <name type="scientific">Gulo gulo</name>
    <name type="common">Wolverine</name>
    <name type="synonym">Gluton</name>
    <dbReference type="NCBI Taxonomy" id="48420"/>
    <lineage>
        <taxon>Eukaryota</taxon>
        <taxon>Metazoa</taxon>
        <taxon>Chordata</taxon>
        <taxon>Craniata</taxon>
        <taxon>Vertebrata</taxon>
        <taxon>Euteleostomi</taxon>
        <taxon>Mammalia</taxon>
        <taxon>Eutheria</taxon>
        <taxon>Laurasiatheria</taxon>
        <taxon>Carnivora</taxon>
        <taxon>Caniformia</taxon>
        <taxon>Musteloidea</taxon>
        <taxon>Mustelidae</taxon>
        <taxon>Guloninae</taxon>
        <taxon>Gulo</taxon>
    </lineage>
</organism>
<dbReference type="EMBL" id="CYRY02015277">
    <property type="protein sequence ID" value="VCW85373.1"/>
    <property type="molecule type" value="Genomic_DNA"/>
</dbReference>
<name>A0A9X9LSY8_GULGU</name>
<evidence type="ECO:0000313" key="1">
    <source>
        <dbReference type="EMBL" id="VCW85373.1"/>
    </source>
</evidence>
<protein>
    <submittedName>
        <fullName evidence="1">Uncharacterized protein</fullName>
    </submittedName>
</protein>
<keyword evidence="2" id="KW-1185">Reference proteome</keyword>
<dbReference type="AlphaFoldDB" id="A0A9X9LSY8"/>
<gene>
    <name evidence="1" type="ORF">BN2614_LOCUS2</name>
</gene>